<evidence type="ECO:0000313" key="1">
    <source>
        <dbReference type="EMBL" id="QHT08509.1"/>
    </source>
</evidence>
<dbReference type="EMBL" id="MN739497">
    <property type="protein sequence ID" value="QHT08509.1"/>
    <property type="molecule type" value="Genomic_DNA"/>
</dbReference>
<organism evidence="1">
    <name type="scientific">viral metagenome</name>
    <dbReference type="NCBI Taxonomy" id="1070528"/>
    <lineage>
        <taxon>unclassified sequences</taxon>
        <taxon>metagenomes</taxon>
        <taxon>organismal metagenomes</taxon>
    </lineage>
</organism>
<proteinExistence type="predicted"/>
<protein>
    <submittedName>
        <fullName evidence="1">Uncharacterized protein</fullName>
    </submittedName>
</protein>
<name>A0A6C0CXT9_9ZZZZ</name>
<dbReference type="AlphaFoldDB" id="A0A6C0CXT9"/>
<reference evidence="1" key="1">
    <citation type="journal article" date="2020" name="Nature">
        <title>Giant virus diversity and host interactions through global metagenomics.</title>
        <authorList>
            <person name="Schulz F."/>
            <person name="Roux S."/>
            <person name="Paez-Espino D."/>
            <person name="Jungbluth S."/>
            <person name="Walsh D.A."/>
            <person name="Denef V.J."/>
            <person name="McMahon K.D."/>
            <person name="Konstantinidis K.T."/>
            <person name="Eloe-Fadrosh E.A."/>
            <person name="Kyrpides N.C."/>
            <person name="Woyke T."/>
        </authorList>
    </citation>
    <scope>NUCLEOTIDE SEQUENCE</scope>
    <source>
        <strain evidence="1">GVMAG-M-3300022752-66</strain>
    </source>
</reference>
<accession>A0A6C0CXT9</accession>
<sequence length="296" mass="34868">MATTQTPQSVPKSLYEKKLGKISKEIEERNKQIRDYSREEHKLEVACVTLIAESSKMYEVIKDFNKELKNLTKKAVGDKLRENRQKIEIIGRQKNWLSTNSIQLQTEKTKLIHMDMCRTLVKKNENEKKIEKKQLVKKSSVESSKKFLNEIKNNLPEEIVSYIGKFIPVTVRIQLLESHVDFTKLTKYISNSPERKKFLEKVCNCPEYTDSMSNIQRKRHMISNTSNNPYYSPDWYISFRSKGDIQMMFQYAILTFKSLNPEHAFKVMKTLCILFDPTKNYRYNANYSQKVGNYSL</sequence>